<protein>
    <submittedName>
        <fullName evidence="2">Uncharacterized protein</fullName>
    </submittedName>
</protein>
<organism evidence="2 3">
    <name type="scientific">Paenibacillus hexagrammi</name>
    <dbReference type="NCBI Taxonomy" id="2908839"/>
    <lineage>
        <taxon>Bacteria</taxon>
        <taxon>Bacillati</taxon>
        <taxon>Bacillota</taxon>
        <taxon>Bacilli</taxon>
        <taxon>Bacillales</taxon>
        <taxon>Paenibacillaceae</taxon>
        <taxon>Paenibacillus</taxon>
    </lineage>
</organism>
<dbReference type="EMBL" id="CP090978">
    <property type="protein sequence ID" value="UJF33157.1"/>
    <property type="molecule type" value="Genomic_DNA"/>
</dbReference>
<name>A0ABY3SGP1_9BACL</name>
<feature type="transmembrane region" description="Helical" evidence="1">
    <location>
        <begin position="24"/>
        <end position="46"/>
    </location>
</feature>
<keyword evidence="1" id="KW-0812">Transmembrane</keyword>
<keyword evidence="3" id="KW-1185">Reference proteome</keyword>
<keyword evidence="1" id="KW-0472">Membrane</keyword>
<proteinExistence type="predicted"/>
<keyword evidence="1" id="KW-1133">Transmembrane helix</keyword>
<dbReference type="Proteomes" id="UP001649230">
    <property type="component" value="Chromosome"/>
</dbReference>
<evidence type="ECO:0000313" key="3">
    <source>
        <dbReference type="Proteomes" id="UP001649230"/>
    </source>
</evidence>
<evidence type="ECO:0000313" key="2">
    <source>
        <dbReference type="EMBL" id="UJF33157.1"/>
    </source>
</evidence>
<evidence type="ECO:0000256" key="1">
    <source>
        <dbReference type="SAM" id="Phobius"/>
    </source>
</evidence>
<gene>
    <name evidence="2" type="ORF">L0M14_27060</name>
</gene>
<dbReference type="RefSeq" id="WP_235119495.1">
    <property type="nucleotide sequence ID" value="NZ_CP090978.1"/>
</dbReference>
<sequence>MSSEYTFPNPFVPEKRRLKPNRKLIYGLCSALVFLLLLFAALALYIQFDVFKSPKLIYLQSEVSTIESWSQDWLKLWEDWAKDGTLNPDQPIHSVLELSDVQIDPDASGEFPPDLLDVIAKSQLVMDTQEDAGNHQFAQKLDWYVDDTSFLGIESAMDSEKVLFRIPAIYDKYGYIQAKDIDEMKKRFQMGAFPKRVVSLQEWLDALGMDSDEFSRLMLPYGKLYADGIASEQVTLNKNGVLEEAGTSVKCRELTISFSNEDMKRLMSVFADKLADDQELQNKLYDRLLSTRLLISDSGYPVKYLEKEQFLQQWKQLAAGFKQVASGQTLRDGLTMKVYIDRHHRILQRKLDFDVKDGVADEAVTVKLGSWKANSSLTYTLLSIASTNQQQGDKEEITFLHTQEVDDSRMQGKVALNMKLHPEDQAVNETDFSAQLAYDRKTLADRETSNYHFKIRMPEEIPQSPFNYEGDITVDKTRQDPYVTERNSRIRLGIYSAEDQLSHHLVDFKLHHTLETGAPVRIPLLSEDNSINLGQMSDQDMEGVYRDIGQGIQRLAQEHQELLRVLGVPAALFDRQGSLGESKAPRSRNKLST</sequence>
<accession>A0ABY3SGP1</accession>
<reference evidence="2 3" key="1">
    <citation type="journal article" date="2024" name="Int. J. Syst. Evol. Microbiol.">
        <title>Paenibacillus hexagrammi sp. nov., a novel bacterium isolated from the gut content of Hexagrammos agrammus.</title>
        <authorList>
            <person name="Jung H.K."/>
            <person name="Kim D.G."/>
            <person name="Zin H."/>
            <person name="Park J."/>
            <person name="Jung H."/>
            <person name="Kim Y.O."/>
            <person name="Kong H.J."/>
            <person name="Kim J.W."/>
            <person name="Kim Y.S."/>
        </authorList>
    </citation>
    <scope>NUCLEOTIDE SEQUENCE [LARGE SCALE GENOMIC DNA]</scope>
    <source>
        <strain evidence="2 3">YPD9-1</strain>
    </source>
</reference>